<organism evidence="1">
    <name type="scientific">hydrothermal vent metagenome</name>
    <dbReference type="NCBI Taxonomy" id="652676"/>
    <lineage>
        <taxon>unclassified sequences</taxon>
        <taxon>metagenomes</taxon>
        <taxon>ecological metagenomes</taxon>
    </lineage>
</organism>
<evidence type="ECO:0000313" key="1">
    <source>
        <dbReference type="EMBL" id="VAW53147.1"/>
    </source>
</evidence>
<sequence length="102" mass="10902">MKVIKLGILTLLIATTSACTSTSTKTYSSYDEAAKDATVAIDKAKSVNYEWRDSRKLLKKAAKLAKDGKSNEAIKMATKAKQQGDLAIAQAEQQSGVSGPHN</sequence>
<gene>
    <name evidence="1" type="ORF">MNBD_GAMMA05-1704</name>
</gene>
<reference evidence="1" key="1">
    <citation type="submission" date="2018-06" db="EMBL/GenBank/DDBJ databases">
        <authorList>
            <person name="Zhirakovskaya E."/>
        </authorList>
    </citation>
    <scope>NUCLEOTIDE SEQUENCE</scope>
</reference>
<dbReference type="EMBL" id="UOFE01000032">
    <property type="protein sequence ID" value="VAW53147.1"/>
    <property type="molecule type" value="Genomic_DNA"/>
</dbReference>
<accession>A0A3B0WR20</accession>
<name>A0A3B0WR20_9ZZZZ</name>
<proteinExistence type="predicted"/>
<protein>
    <recommendedName>
        <fullName evidence="2">DUF4398 domain-containing protein</fullName>
    </recommendedName>
</protein>
<evidence type="ECO:0008006" key="2">
    <source>
        <dbReference type="Google" id="ProtNLM"/>
    </source>
</evidence>
<dbReference type="AlphaFoldDB" id="A0A3B0WR20"/>
<dbReference type="PROSITE" id="PS51257">
    <property type="entry name" value="PROKAR_LIPOPROTEIN"/>
    <property type="match status" value="1"/>
</dbReference>